<dbReference type="RefSeq" id="WP_158900319.1">
    <property type="nucleotide sequence ID" value="NZ_CP035733.1"/>
</dbReference>
<evidence type="ECO:0008006" key="3">
    <source>
        <dbReference type="Google" id="ProtNLM"/>
    </source>
</evidence>
<accession>A0A6I6LEL1</accession>
<sequence length="456" mass="49984">MSDLPEMLVSGEASRLFPVLSENSKEGRTLSIFLSCLENVGEFGRTMLAGLGVKAGSRARIDTFTEVVFKKTSAEQGERPDGLIILRNGSKAWTALVEAKVGANDLTNKQIEGYLALARSNGIDAVITLSNQFTPLPTHHPLNISGSLTKKVTLFHWSWGYVITQAQLLREQGAISDREQFILLSELQRFLLHPSSGVKEFDQMPPAWSDICAQIASGAGVSSKNSLAVEVAAGWHQALDRMTGTLSRQIGKHVRVGMVAAETDDPAKRLKSTVSCLSAELCLRSEIIVPDAASRVQIAADIPKRTISFGMRIKAPGDRKSTKARLTWLLRQLSSAEPNDLYVRFAWPGSSPSTQYPLANLRSNPNLPAQDRPGKVPHSFDVIIVRELGTKFVQRKNFVSDLLQSASQFHASVVENLATWQPKPPKISDDRRTPASVSTVAMRDEMEQEAMQRSGI</sequence>
<gene>
    <name evidence="1" type="ORF">EUU25_09175</name>
</gene>
<reference evidence="2" key="1">
    <citation type="submission" date="2019-01" db="EMBL/GenBank/DDBJ databases">
        <title>Sphingorhabdus lacus sp.nov., isolated from an oligotrophic freshwater lake.</title>
        <authorList>
            <person name="Park M."/>
        </authorList>
    </citation>
    <scope>NUCLEOTIDE SEQUENCE [LARGE SCALE GENOMIC DNA]</scope>
    <source>
        <strain evidence="2">IMCC1753</strain>
    </source>
</reference>
<dbReference type="Proteomes" id="UP000428803">
    <property type="component" value="Chromosome"/>
</dbReference>
<keyword evidence="2" id="KW-1185">Reference proteome</keyword>
<dbReference type="OrthoDB" id="56224at2"/>
<name>A0A6I6LEL1_9SPHN</name>
<dbReference type="KEGG" id="slaa:EUU25_09175"/>
<proteinExistence type="predicted"/>
<evidence type="ECO:0000313" key="2">
    <source>
        <dbReference type="Proteomes" id="UP000428803"/>
    </source>
</evidence>
<protein>
    <recommendedName>
        <fullName evidence="3">Stress response protein</fullName>
    </recommendedName>
</protein>
<dbReference type="AlphaFoldDB" id="A0A6I6LEL1"/>
<dbReference type="EMBL" id="CP035733">
    <property type="protein sequence ID" value="QGY80773.1"/>
    <property type="molecule type" value="Genomic_DNA"/>
</dbReference>
<organism evidence="1 2">
    <name type="scientific">Sphingorhabdus lacus</name>
    <dbReference type="NCBI Taxonomy" id="392610"/>
    <lineage>
        <taxon>Bacteria</taxon>
        <taxon>Pseudomonadati</taxon>
        <taxon>Pseudomonadota</taxon>
        <taxon>Alphaproteobacteria</taxon>
        <taxon>Sphingomonadales</taxon>
        <taxon>Sphingomonadaceae</taxon>
        <taxon>Sphingorhabdus</taxon>
    </lineage>
</organism>
<evidence type="ECO:0000313" key="1">
    <source>
        <dbReference type="EMBL" id="QGY80773.1"/>
    </source>
</evidence>